<evidence type="ECO:0000256" key="11">
    <source>
        <dbReference type="SAM" id="SignalP"/>
    </source>
</evidence>
<evidence type="ECO:0000313" key="12">
    <source>
        <dbReference type="EMBL" id="CBN79017.1"/>
    </source>
</evidence>
<dbReference type="AlphaFoldDB" id="D8LGB8"/>
<dbReference type="Gene3D" id="3.40.50.11270">
    <property type="match status" value="1"/>
</dbReference>
<dbReference type="eggNOG" id="ENOG502QPIQ">
    <property type="taxonomic scope" value="Eukaryota"/>
</dbReference>
<sequence>MKGTVVGTLAMAGSVAAFLAPSLPRHTNPAQCRRGATSKVSMSSTADVVDKKAARRKILQSDSYNRVGFKDEKEDVSALMSDEFTSDIISEFKENKGSITRGDTTFKLAEYYGFCWGVERAVAMAFQARKHFPDKTMHITNELIHNPGVNEKLDEMGVNFVPVSDKGGKDLETIDDGDVVILPAFGASLEEMQTLDEKNVQVVDTTCPWVSKVWNTVDKHTKAQFTSVIHGKWAHEETVATASFCDKYLVVKNMAEAEYVAAYIANGGGDKAEFMEKFKNAMSEGFDPDVDLVKVGLANQTTMYKRETRDIGKLFEKTLMEKYGPAEVGEHWMAFDTICDATQERQDAILELVEEEIDLMLVVGGWDSSNTQHLAEISANKGIPTFWVNKANCVKPDGSIAHVDPHSMEELRTENFLPAGEIVIGVTSGASTPDAYMEQAVENISMLKKLAAAA</sequence>
<dbReference type="HAMAP" id="MF_00191">
    <property type="entry name" value="IspH"/>
    <property type="match status" value="1"/>
</dbReference>
<comment type="pathway">
    <text evidence="7">Isoprenoid biosynthesis; isopentenyl diphosphate biosynthesis via DXP pathway; isopentenyl diphosphate from 1-deoxy-D-xylulose 5-phosphate: step 6/6.</text>
</comment>
<feature type="signal peptide" evidence="11">
    <location>
        <begin position="1"/>
        <end position="17"/>
    </location>
</feature>
<dbReference type="EMBL" id="FN649741">
    <property type="protein sequence ID" value="CBN79017.1"/>
    <property type="molecule type" value="Genomic_DNA"/>
</dbReference>
<evidence type="ECO:0000256" key="3">
    <source>
        <dbReference type="ARBA" id="ARBA00022723"/>
    </source>
</evidence>
<dbReference type="EMBL" id="FN648180">
    <property type="protein sequence ID" value="CBN79017.1"/>
    <property type="molecule type" value="Genomic_DNA"/>
</dbReference>
<comment type="pathway">
    <text evidence="8">Isoprenoid biosynthesis; dimethylallyl diphosphate biosynthesis; dimethylallyl diphosphate from (2E)-4-hydroxy-3-methylbutenyl diphosphate: step 1/1.</text>
</comment>
<dbReference type="Pfam" id="PF02401">
    <property type="entry name" value="LYTB"/>
    <property type="match status" value="1"/>
</dbReference>
<dbReference type="InterPro" id="IPR003451">
    <property type="entry name" value="LytB/IspH"/>
</dbReference>
<dbReference type="GO" id="GO:0051745">
    <property type="term" value="F:4-hydroxy-3-methylbut-2-enyl diphosphate reductase activity"/>
    <property type="evidence" value="ECO:0007669"/>
    <property type="project" value="UniProtKB-EC"/>
</dbReference>
<comment type="cofactor">
    <cofactor evidence="1">
        <name>[4Fe-4S] cluster</name>
        <dbReference type="ChEBI" id="CHEBI:49883"/>
    </cofactor>
</comment>
<evidence type="ECO:0000256" key="5">
    <source>
        <dbReference type="ARBA" id="ARBA00023004"/>
    </source>
</evidence>
<keyword evidence="5" id="KW-0408">Iron</keyword>
<evidence type="ECO:0000256" key="10">
    <source>
        <dbReference type="ARBA" id="ARBA00047177"/>
    </source>
</evidence>
<keyword evidence="6" id="KW-0411">Iron-sulfur</keyword>
<dbReference type="CDD" id="cd13944">
    <property type="entry name" value="lytB_ispH"/>
    <property type="match status" value="1"/>
</dbReference>
<keyword evidence="11" id="KW-0732">Signal</keyword>
<dbReference type="GO" id="GO:0050992">
    <property type="term" value="P:dimethylallyl diphosphate biosynthetic process"/>
    <property type="evidence" value="ECO:0007669"/>
    <property type="project" value="InterPro"/>
</dbReference>
<dbReference type="OrthoDB" id="1698201at2759"/>
<dbReference type="PANTHER" id="PTHR31619:SF5">
    <property type="entry name" value="4-HYDROXY-3-METHYLBUT-2-ENYL DIPHOSPHATE REDUCTASE, CHLOROPLASTIC"/>
    <property type="match status" value="1"/>
</dbReference>
<dbReference type="EC" id="1.17.7.4" evidence="10"/>
<feature type="chain" id="PRO_5003117169" description="4-hydroxy-3-methylbut-2-enyl diphosphate reductase" evidence="11">
    <location>
        <begin position="18"/>
        <end position="454"/>
    </location>
</feature>
<keyword evidence="2" id="KW-0004">4Fe-4S</keyword>
<evidence type="ECO:0000313" key="13">
    <source>
        <dbReference type="Proteomes" id="UP000002630"/>
    </source>
</evidence>
<dbReference type="FunCoup" id="D8LGB8">
    <property type="interactions" value="9"/>
</dbReference>
<evidence type="ECO:0000256" key="2">
    <source>
        <dbReference type="ARBA" id="ARBA00022485"/>
    </source>
</evidence>
<evidence type="ECO:0000256" key="7">
    <source>
        <dbReference type="ARBA" id="ARBA00046313"/>
    </source>
</evidence>
<gene>
    <name evidence="12" type="primary">IDS</name>
    <name evidence="12" type="ORF">Esi_0165_0046</name>
</gene>
<dbReference type="NCBIfam" id="NF009911">
    <property type="entry name" value="PRK13371.1"/>
    <property type="match status" value="1"/>
</dbReference>
<protein>
    <recommendedName>
        <fullName evidence="10">4-hydroxy-3-methylbut-2-enyl diphosphate reductase</fullName>
        <ecNumber evidence="10">1.17.7.4</ecNumber>
    </recommendedName>
</protein>
<reference evidence="12 13" key="1">
    <citation type="journal article" date="2010" name="Nature">
        <title>The Ectocarpus genome and the independent evolution of multicellularity in brown algae.</title>
        <authorList>
            <person name="Cock J.M."/>
            <person name="Sterck L."/>
            <person name="Rouze P."/>
            <person name="Scornet D."/>
            <person name="Allen A.E."/>
            <person name="Amoutzias G."/>
            <person name="Anthouard V."/>
            <person name="Artiguenave F."/>
            <person name="Aury J.M."/>
            <person name="Badger J.H."/>
            <person name="Beszteri B."/>
            <person name="Billiau K."/>
            <person name="Bonnet E."/>
            <person name="Bothwell J.H."/>
            <person name="Bowler C."/>
            <person name="Boyen C."/>
            <person name="Brownlee C."/>
            <person name="Carrano C.J."/>
            <person name="Charrier B."/>
            <person name="Cho G.Y."/>
            <person name="Coelho S.M."/>
            <person name="Collen J."/>
            <person name="Corre E."/>
            <person name="Da Silva C."/>
            <person name="Delage L."/>
            <person name="Delaroque N."/>
            <person name="Dittami S.M."/>
            <person name="Doulbeau S."/>
            <person name="Elias M."/>
            <person name="Farnham G."/>
            <person name="Gachon C.M."/>
            <person name="Gschloessl B."/>
            <person name="Heesch S."/>
            <person name="Jabbari K."/>
            <person name="Jubin C."/>
            <person name="Kawai H."/>
            <person name="Kimura K."/>
            <person name="Kloareg B."/>
            <person name="Kupper F.C."/>
            <person name="Lang D."/>
            <person name="Le Bail A."/>
            <person name="Leblanc C."/>
            <person name="Lerouge P."/>
            <person name="Lohr M."/>
            <person name="Lopez P.J."/>
            <person name="Martens C."/>
            <person name="Maumus F."/>
            <person name="Michel G."/>
            <person name="Miranda-Saavedra D."/>
            <person name="Morales J."/>
            <person name="Moreau H."/>
            <person name="Motomura T."/>
            <person name="Nagasato C."/>
            <person name="Napoli C.A."/>
            <person name="Nelson D.R."/>
            <person name="Nyvall-Collen P."/>
            <person name="Peters A.F."/>
            <person name="Pommier C."/>
            <person name="Potin P."/>
            <person name="Poulain J."/>
            <person name="Quesneville H."/>
            <person name="Read B."/>
            <person name="Rensing S.A."/>
            <person name="Ritter A."/>
            <person name="Rousvoal S."/>
            <person name="Samanta M."/>
            <person name="Samson G."/>
            <person name="Schroeder D.C."/>
            <person name="Segurens B."/>
            <person name="Strittmatter M."/>
            <person name="Tonon T."/>
            <person name="Tregear J.W."/>
            <person name="Valentin K."/>
            <person name="von Dassow P."/>
            <person name="Yamagishi T."/>
            <person name="Van de Peer Y."/>
            <person name="Wincker P."/>
        </authorList>
    </citation>
    <scope>NUCLEOTIDE SEQUENCE [LARGE SCALE GENOMIC DNA]</scope>
    <source>
        <strain evidence="13">Ec32 / CCAP1310/4</strain>
    </source>
</reference>
<evidence type="ECO:0000256" key="8">
    <source>
        <dbReference type="ARBA" id="ARBA00046314"/>
    </source>
</evidence>
<comment type="similarity">
    <text evidence="9">Belongs to the IspH family.</text>
</comment>
<name>D8LGB8_ECTSI</name>
<accession>D8LGB8</accession>
<keyword evidence="3" id="KW-0479">Metal-binding</keyword>
<dbReference type="GO" id="GO:0019288">
    <property type="term" value="P:isopentenyl diphosphate biosynthetic process, methylerythritol 4-phosphate pathway"/>
    <property type="evidence" value="ECO:0007669"/>
    <property type="project" value="InterPro"/>
</dbReference>
<evidence type="ECO:0000256" key="4">
    <source>
        <dbReference type="ARBA" id="ARBA00023002"/>
    </source>
</evidence>
<dbReference type="NCBIfam" id="TIGR00216">
    <property type="entry name" value="ispH_lytB"/>
    <property type="match status" value="1"/>
</dbReference>
<evidence type="ECO:0000256" key="1">
    <source>
        <dbReference type="ARBA" id="ARBA00001966"/>
    </source>
</evidence>
<evidence type="ECO:0000256" key="6">
    <source>
        <dbReference type="ARBA" id="ARBA00023014"/>
    </source>
</evidence>
<organism evidence="12 13">
    <name type="scientific">Ectocarpus siliculosus</name>
    <name type="common">Brown alga</name>
    <name type="synonym">Conferva siliculosa</name>
    <dbReference type="NCBI Taxonomy" id="2880"/>
    <lineage>
        <taxon>Eukaryota</taxon>
        <taxon>Sar</taxon>
        <taxon>Stramenopiles</taxon>
        <taxon>Ochrophyta</taxon>
        <taxon>PX clade</taxon>
        <taxon>Phaeophyceae</taxon>
        <taxon>Ectocarpales</taxon>
        <taxon>Ectocarpaceae</taxon>
        <taxon>Ectocarpus</taxon>
    </lineage>
</organism>
<evidence type="ECO:0000256" key="9">
    <source>
        <dbReference type="ARBA" id="ARBA00046335"/>
    </source>
</evidence>
<dbReference type="PANTHER" id="PTHR31619">
    <property type="entry name" value="4-HYDROXY-3-METHYLBUT-2-ENYL DIPHOSPHATE REDUCTASE, CHLOROPLASTIC"/>
    <property type="match status" value="1"/>
</dbReference>
<dbReference type="OMA" id="DRIWLTN"/>
<keyword evidence="4 12" id="KW-0560">Oxidoreductase</keyword>
<dbReference type="STRING" id="2880.D8LGB8"/>
<dbReference type="GO" id="GO:0051539">
    <property type="term" value="F:4 iron, 4 sulfur cluster binding"/>
    <property type="evidence" value="ECO:0007669"/>
    <property type="project" value="UniProtKB-KW"/>
</dbReference>
<dbReference type="Proteomes" id="UP000002630">
    <property type="component" value="Linkage Group LG16"/>
</dbReference>
<keyword evidence="13" id="KW-1185">Reference proteome</keyword>
<dbReference type="GO" id="GO:0046872">
    <property type="term" value="F:metal ion binding"/>
    <property type="evidence" value="ECO:0007669"/>
    <property type="project" value="UniProtKB-KW"/>
</dbReference>
<dbReference type="Gene3D" id="3.40.1010.20">
    <property type="entry name" value="4-hydroxy-3-methylbut-2-enyl diphosphate reductase, catalytic domain"/>
    <property type="match status" value="2"/>
</dbReference>
<proteinExistence type="inferred from homology"/>
<dbReference type="InParanoid" id="D8LGB8"/>